<organism evidence="2 3">
    <name type="scientific">Brevibacillus gelatini</name>
    <dbReference type="NCBI Taxonomy" id="1655277"/>
    <lineage>
        <taxon>Bacteria</taxon>
        <taxon>Bacillati</taxon>
        <taxon>Bacillota</taxon>
        <taxon>Bacilli</taxon>
        <taxon>Bacillales</taxon>
        <taxon>Paenibacillaceae</taxon>
        <taxon>Brevibacillus</taxon>
    </lineage>
</organism>
<dbReference type="Pfam" id="PF00383">
    <property type="entry name" value="dCMP_cyt_deam_1"/>
    <property type="match status" value="1"/>
</dbReference>
<feature type="domain" description="CMP/dCMP-type deaminase" evidence="1">
    <location>
        <begin position="3"/>
        <end position="113"/>
    </location>
</feature>
<dbReference type="EMBL" id="RHHS01000013">
    <property type="protein sequence ID" value="RNB59439.1"/>
    <property type="molecule type" value="Genomic_DNA"/>
</dbReference>
<reference evidence="2 3" key="1">
    <citation type="submission" date="2018-10" db="EMBL/GenBank/DDBJ databases">
        <title>Phylogenomics of Brevibacillus.</title>
        <authorList>
            <person name="Dunlap C."/>
        </authorList>
    </citation>
    <scope>NUCLEOTIDE SEQUENCE [LARGE SCALE GENOMIC DNA]</scope>
    <source>
        <strain evidence="2 3">DSM 100115</strain>
    </source>
</reference>
<comment type="caution">
    <text evidence="2">The sequence shown here is derived from an EMBL/GenBank/DDBJ whole genome shotgun (WGS) entry which is preliminary data.</text>
</comment>
<dbReference type="OrthoDB" id="2616000at2"/>
<evidence type="ECO:0000259" key="1">
    <source>
        <dbReference type="Pfam" id="PF00383"/>
    </source>
</evidence>
<dbReference type="GO" id="GO:0003824">
    <property type="term" value="F:catalytic activity"/>
    <property type="evidence" value="ECO:0007669"/>
    <property type="project" value="InterPro"/>
</dbReference>
<dbReference type="Proteomes" id="UP000268829">
    <property type="component" value="Unassembled WGS sequence"/>
</dbReference>
<keyword evidence="3" id="KW-1185">Reference proteome</keyword>
<evidence type="ECO:0000313" key="3">
    <source>
        <dbReference type="Proteomes" id="UP000268829"/>
    </source>
</evidence>
<dbReference type="Gene3D" id="3.40.140.10">
    <property type="entry name" value="Cytidine Deaminase, domain 2"/>
    <property type="match status" value="1"/>
</dbReference>
<accession>A0A3M8B7T4</accession>
<dbReference type="SUPFAM" id="SSF53927">
    <property type="entry name" value="Cytidine deaminase-like"/>
    <property type="match status" value="1"/>
</dbReference>
<protein>
    <recommendedName>
        <fullName evidence="1">CMP/dCMP-type deaminase domain-containing protein</fullName>
    </recommendedName>
</protein>
<name>A0A3M8B7T4_9BACL</name>
<dbReference type="RefSeq" id="WP_122903606.1">
    <property type="nucleotide sequence ID" value="NZ_RHHS01000013.1"/>
</dbReference>
<sequence length="123" mass="14363">MRHRRWINLCLRLTSKNNMPEYRHVSLLIKNGRVISYGFNNKYKAGRIADPIYDCKGWHSEVDCLFSVHKRMVKGSILYNAAVTKTGKYANSKPCPYCQQFISKYDLKGVYYHDENGNVCKYA</sequence>
<proteinExistence type="predicted"/>
<dbReference type="InterPro" id="IPR016193">
    <property type="entry name" value="Cytidine_deaminase-like"/>
</dbReference>
<dbReference type="InterPro" id="IPR002125">
    <property type="entry name" value="CMP_dCMP_dom"/>
</dbReference>
<dbReference type="AlphaFoldDB" id="A0A3M8B7T4"/>
<gene>
    <name evidence="2" type="ORF">EDM57_04670</name>
</gene>
<evidence type="ECO:0000313" key="2">
    <source>
        <dbReference type="EMBL" id="RNB59439.1"/>
    </source>
</evidence>